<comment type="caution">
    <text evidence="2">The sequence shown here is derived from an EMBL/GenBank/DDBJ whole genome shotgun (WGS) entry which is preliminary data.</text>
</comment>
<evidence type="ECO:0000313" key="2">
    <source>
        <dbReference type="EMBL" id="MDV5167518.1"/>
    </source>
</evidence>
<sequence length="153" mass="17297">MYKIMGILALSICFSSTARAEVTELDVLKATPATKYELGMFQLQLMAQAFNHKYSGERVNGTKFDIKDLNVIESNDSFGLIFSYEGRSKYMTVENCIYIHDEKTKKTFSPALIVEKLWPSLSNKQHEQLMKNVSLSTQLVDEDNASFTQTCGS</sequence>
<dbReference type="Proteomes" id="UP001186452">
    <property type="component" value="Unassembled WGS sequence"/>
</dbReference>
<dbReference type="EMBL" id="JAWJZI010000001">
    <property type="protein sequence ID" value="MDV5167518.1"/>
    <property type="molecule type" value="Genomic_DNA"/>
</dbReference>
<proteinExistence type="predicted"/>
<feature type="chain" id="PRO_5046786251" evidence="1">
    <location>
        <begin position="21"/>
        <end position="153"/>
    </location>
</feature>
<evidence type="ECO:0000256" key="1">
    <source>
        <dbReference type="SAM" id="SignalP"/>
    </source>
</evidence>
<dbReference type="RefSeq" id="WP_317520074.1">
    <property type="nucleotide sequence ID" value="NZ_JAWJZI010000001.1"/>
</dbReference>
<feature type="signal peptide" evidence="1">
    <location>
        <begin position="1"/>
        <end position="20"/>
    </location>
</feature>
<protein>
    <submittedName>
        <fullName evidence="2">Uncharacterized protein</fullName>
    </submittedName>
</protein>
<reference evidence="2 3" key="1">
    <citation type="submission" date="2023-10" db="EMBL/GenBank/DDBJ databases">
        <title>Marine bacteria isolated from horseshoe crab.</title>
        <authorList>
            <person name="Cheng T.H."/>
        </authorList>
    </citation>
    <scope>NUCLEOTIDE SEQUENCE [LARGE SCALE GENOMIC DNA]</scope>
    <source>
        <strain evidence="2 3">HSC6</strain>
    </source>
</reference>
<name>A0ABU3ZC86_9GAMM</name>
<gene>
    <name evidence="2" type="ORF">R2X38_00735</name>
</gene>
<organism evidence="2 3">
    <name type="scientific">Photobacterium rosenbergii</name>
    <dbReference type="NCBI Taxonomy" id="294936"/>
    <lineage>
        <taxon>Bacteria</taxon>
        <taxon>Pseudomonadati</taxon>
        <taxon>Pseudomonadota</taxon>
        <taxon>Gammaproteobacteria</taxon>
        <taxon>Vibrionales</taxon>
        <taxon>Vibrionaceae</taxon>
        <taxon>Photobacterium</taxon>
    </lineage>
</organism>
<keyword evidence="3" id="KW-1185">Reference proteome</keyword>
<accession>A0ABU3ZC86</accession>
<keyword evidence="1" id="KW-0732">Signal</keyword>
<evidence type="ECO:0000313" key="3">
    <source>
        <dbReference type="Proteomes" id="UP001186452"/>
    </source>
</evidence>